<dbReference type="GeneID" id="26624045"/>
<reference evidence="1 2" key="1">
    <citation type="journal article" date="2015" name="Genome Announc.">
        <title>Complete Genome Sequences of Four Novel Escherichia coli Bacteriophages Belonging to New Phage Groups.</title>
        <authorList>
            <person name="Carstens A.B."/>
            <person name="Kot W."/>
            <person name="Hansen L.H."/>
        </authorList>
    </citation>
    <scope>NUCLEOTIDE SEQUENCE [LARGE SCALE GENOMIC DNA]</scope>
</reference>
<protein>
    <submittedName>
        <fullName evidence="1">Uncharacterized protein</fullName>
    </submittedName>
</protein>
<evidence type="ECO:0000313" key="2">
    <source>
        <dbReference type="Proteomes" id="UP000207637"/>
    </source>
</evidence>
<evidence type="ECO:0000313" key="1">
    <source>
        <dbReference type="EMBL" id="AJT60519.1"/>
    </source>
</evidence>
<dbReference type="Proteomes" id="UP000207637">
    <property type="component" value="Segment"/>
</dbReference>
<dbReference type="EMBL" id="KP064094">
    <property type="protein sequence ID" value="AJT60519.1"/>
    <property type="molecule type" value="Genomic_DNA"/>
</dbReference>
<organism evidence="1 2">
    <name type="scientific">Escherichia phage CAjan</name>
    <dbReference type="NCBI Taxonomy" id="1610828"/>
    <lineage>
        <taxon>Viruses</taxon>
        <taxon>Duplodnaviria</taxon>
        <taxon>Heunggongvirae</taxon>
        <taxon>Uroviricota</taxon>
        <taxon>Caudoviricetes</taxon>
        <taxon>Queuovirinae</taxon>
        <taxon>Seuratvirus</taxon>
        <taxon>Seuratvirus cajan</taxon>
    </lineage>
</organism>
<dbReference type="KEGG" id="vg:26624045"/>
<proteinExistence type="predicted"/>
<name>A0A0D4DAK6_9CAUD</name>
<dbReference type="OrthoDB" id="33678at10239"/>
<keyword evidence="2" id="KW-1185">Reference proteome</keyword>
<accession>A0A0D4DAK6</accession>
<dbReference type="RefSeq" id="YP_009196828.1">
    <property type="nucleotide sequence ID" value="NC_028776.1"/>
</dbReference>
<sequence length="75" mass="8800">MANLRRPKGKRKYTHTGVRINYYGENRVVFLHKTPKQWQDPSGTWFNAQGKQMGLYGYPPTCELDLTTIRAIEDR</sequence>